<dbReference type="InterPro" id="IPR008884">
    <property type="entry name" value="TylF_MeTrfase"/>
</dbReference>
<dbReference type="Gene3D" id="3.40.50.150">
    <property type="entry name" value="Vaccinia Virus protein VP39"/>
    <property type="match status" value="1"/>
</dbReference>
<gene>
    <name evidence="1" type="ORF">B0174_06345</name>
</gene>
<keyword evidence="2" id="KW-1185">Reference proteome</keyword>
<evidence type="ECO:0000313" key="1">
    <source>
        <dbReference type="EMBL" id="PUE64464.1"/>
    </source>
</evidence>
<sequence length="252" mass="29023">MYFQGNINKHTNVEQELFKDYSNYFESSAIPTINKLQNFTKYIRRQDLSRFLAKNEIFNMQLDIPGSIVECGTYMGGGALSFGQLSSINEPYNHNRKIIVFDTFEGFPEVSIEDKNDEIDYKSGDLSTHKDIYEELKTSIQLFDKNRPLNHIEKIELIKGDATKTIPAYIESNKHLMISLLYLDFDIYEPTKIAINNFITRMAKGSIIAFDELNTKNFPGETMAVLETIGINNLKLRKTKYDSYISYAIIGE</sequence>
<dbReference type="SUPFAM" id="SSF53335">
    <property type="entry name" value="S-adenosyl-L-methionine-dependent methyltransferases"/>
    <property type="match status" value="1"/>
</dbReference>
<dbReference type="AlphaFoldDB" id="A0A363CZF7"/>
<proteinExistence type="predicted"/>
<dbReference type="InterPro" id="IPR029063">
    <property type="entry name" value="SAM-dependent_MTases_sf"/>
</dbReference>
<reference evidence="1 2" key="1">
    <citation type="submission" date="2017-02" db="EMBL/GenBank/DDBJ databases">
        <title>Arcobacter caeni sp. nov, a new Arcobacter species isolated from reclaimed water.</title>
        <authorList>
            <person name="Figueras M.J."/>
            <person name="Perez-Cataluna A."/>
            <person name="Salas-Masso N."/>
        </authorList>
    </citation>
    <scope>NUCLEOTIDE SEQUENCE [LARGE SCALE GENOMIC DNA]</scope>
    <source>
        <strain evidence="1 2">RW17-10</strain>
    </source>
</reference>
<name>A0A363CZF7_9BACT</name>
<keyword evidence="1" id="KW-0489">Methyltransferase</keyword>
<comment type="caution">
    <text evidence="1">The sequence shown here is derived from an EMBL/GenBank/DDBJ whole genome shotgun (WGS) entry which is preliminary data.</text>
</comment>
<dbReference type="EMBL" id="MUXE01000007">
    <property type="protein sequence ID" value="PUE64464.1"/>
    <property type="molecule type" value="Genomic_DNA"/>
</dbReference>
<organism evidence="1 2">
    <name type="scientific">Arcobacter caeni</name>
    <dbReference type="NCBI Taxonomy" id="1912877"/>
    <lineage>
        <taxon>Bacteria</taxon>
        <taxon>Pseudomonadati</taxon>
        <taxon>Campylobacterota</taxon>
        <taxon>Epsilonproteobacteria</taxon>
        <taxon>Campylobacterales</taxon>
        <taxon>Arcobacteraceae</taxon>
        <taxon>Arcobacter</taxon>
    </lineage>
</organism>
<dbReference type="PANTHER" id="PTHR40036:SF1">
    <property type="entry name" value="MACROCIN O-METHYLTRANSFERASE"/>
    <property type="match status" value="1"/>
</dbReference>
<protein>
    <submittedName>
        <fullName evidence="1">dTDP-6-deoxy-L-hexose 3-O-methyltransferase</fullName>
    </submittedName>
</protein>
<dbReference type="GO" id="GO:0008168">
    <property type="term" value="F:methyltransferase activity"/>
    <property type="evidence" value="ECO:0007669"/>
    <property type="project" value="UniProtKB-KW"/>
</dbReference>
<dbReference type="OrthoDB" id="9799872at2"/>
<dbReference type="PANTHER" id="PTHR40036">
    <property type="entry name" value="MACROCIN O-METHYLTRANSFERASE"/>
    <property type="match status" value="1"/>
</dbReference>
<dbReference type="Proteomes" id="UP000251135">
    <property type="component" value="Unassembled WGS sequence"/>
</dbReference>
<keyword evidence="1" id="KW-0808">Transferase</keyword>
<dbReference type="Pfam" id="PF05711">
    <property type="entry name" value="TylF"/>
    <property type="match status" value="1"/>
</dbReference>
<evidence type="ECO:0000313" key="2">
    <source>
        <dbReference type="Proteomes" id="UP000251135"/>
    </source>
</evidence>
<accession>A0A363CZF7</accession>
<dbReference type="RefSeq" id="WP_108558830.1">
    <property type="nucleotide sequence ID" value="NZ_MUXE01000007.1"/>
</dbReference>
<dbReference type="GO" id="GO:0032259">
    <property type="term" value="P:methylation"/>
    <property type="evidence" value="ECO:0007669"/>
    <property type="project" value="UniProtKB-KW"/>
</dbReference>